<reference evidence="3 4" key="1">
    <citation type="journal article" date="2017" name="BMC Microbiol.">
        <title>Comparative genomics of Enterococcus spp. isolated from bovine feces.</title>
        <authorList>
            <person name="Beukers A.G."/>
            <person name="Zaheer R."/>
            <person name="Goji N."/>
            <person name="Amoako K.K."/>
            <person name="Chaves A.V."/>
            <person name="Ward M.P."/>
            <person name="McAllister T.A."/>
        </authorList>
    </citation>
    <scope>NUCLEOTIDE SEQUENCE [LARGE SCALE GENOMIC DNA]</scope>
    <source>
        <strain evidence="3 4">F1129D 143</strain>
    </source>
</reference>
<dbReference type="Gene3D" id="3.90.640.20">
    <property type="entry name" value="Heat-shock cognate protein, ATPase"/>
    <property type="match status" value="1"/>
</dbReference>
<evidence type="ECO:0000313" key="3">
    <source>
        <dbReference type="EMBL" id="OQO70215.1"/>
    </source>
</evidence>
<feature type="domain" description="DUF3298" evidence="2">
    <location>
        <begin position="198"/>
        <end position="283"/>
    </location>
</feature>
<dbReference type="InterPro" id="IPR037126">
    <property type="entry name" value="PdaC/RsiV-like_sf"/>
</dbReference>
<dbReference type="OrthoDB" id="4990at2"/>
<keyword evidence="1" id="KW-0472">Membrane</keyword>
<comment type="caution">
    <text evidence="3">The sequence shown here is derived from an EMBL/GenBank/DDBJ whole genome shotgun (WGS) entry which is preliminary data.</text>
</comment>
<organism evidence="3 4">
    <name type="scientific">Enterococcus villorum</name>
    <dbReference type="NCBI Taxonomy" id="112904"/>
    <lineage>
        <taxon>Bacteria</taxon>
        <taxon>Bacillati</taxon>
        <taxon>Bacillota</taxon>
        <taxon>Bacilli</taxon>
        <taxon>Lactobacillales</taxon>
        <taxon>Enterococcaceae</taxon>
        <taxon>Enterococcus</taxon>
    </lineage>
</organism>
<dbReference type="InterPro" id="IPR021729">
    <property type="entry name" value="DUF3298"/>
</dbReference>
<evidence type="ECO:0000256" key="1">
    <source>
        <dbReference type="SAM" id="Phobius"/>
    </source>
</evidence>
<keyword evidence="1" id="KW-0812">Transmembrane</keyword>
<sequence>MYYAKKELDQLKKTYQQQNVFHEIKNNLINRYLIEEQRFTKKLKRKRRIKRGIFSFALITLMVSSVLFNHQVRSFAKDLPIIGPVVKLIVGETLSDEKINIRVPQISMDDEQENETIHGLNQKYFHEGQEAFEKAKIQYQNFQTEHMQVTGDYQKVLDDSRFLVIESNLTQTAADSYTEKKYDTIDKKNGVVLSLPLLFKDNSYYSVLTNEVKAQMKKKVKENANNYYWTEDDFKDDGVKEVPLITKNSQFYINEKHELVLVYEQFAIAPGYMGTPEFVIPKSVTKNILATKDYLDN</sequence>
<feature type="transmembrane region" description="Helical" evidence="1">
    <location>
        <begin position="51"/>
        <end position="68"/>
    </location>
</feature>
<evidence type="ECO:0000259" key="2">
    <source>
        <dbReference type="Pfam" id="PF11738"/>
    </source>
</evidence>
<dbReference type="AlphaFoldDB" id="A0A1V8YC77"/>
<evidence type="ECO:0000313" key="4">
    <source>
        <dbReference type="Proteomes" id="UP000192477"/>
    </source>
</evidence>
<dbReference type="STRING" id="112904.BH747_07220"/>
<dbReference type="Pfam" id="PF11738">
    <property type="entry name" value="DUF3298"/>
    <property type="match status" value="1"/>
</dbReference>
<gene>
    <name evidence="3" type="ORF">BH747_07220</name>
</gene>
<dbReference type="RefSeq" id="WP_081183657.1">
    <property type="nucleotide sequence ID" value="NZ_MJEA01000006.1"/>
</dbReference>
<name>A0A1V8YC77_9ENTE</name>
<dbReference type="Gene3D" id="3.30.565.40">
    <property type="entry name" value="Fervidobacterium nodosum Rt17-B1 like"/>
    <property type="match status" value="1"/>
</dbReference>
<protein>
    <submittedName>
        <fullName evidence="3">Anti-sigma factor</fullName>
    </submittedName>
</protein>
<proteinExistence type="predicted"/>
<dbReference type="EMBL" id="MJEA01000006">
    <property type="protein sequence ID" value="OQO70215.1"/>
    <property type="molecule type" value="Genomic_DNA"/>
</dbReference>
<dbReference type="Proteomes" id="UP000192477">
    <property type="component" value="Unassembled WGS sequence"/>
</dbReference>
<keyword evidence="1" id="KW-1133">Transmembrane helix</keyword>
<accession>A0A1V8YC77</accession>